<evidence type="ECO:0000313" key="2">
    <source>
        <dbReference type="EMBL" id="MFD2573864.1"/>
    </source>
</evidence>
<keyword evidence="3" id="KW-1185">Reference proteome</keyword>
<dbReference type="EMBL" id="JBHULN010000022">
    <property type="protein sequence ID" value="MFD2573864.1"/>
    <property type="molecule type" value="Genomic_DNA"/>
</dbReference>
<sequence>MQQQRYNVFNQIHKGLRGMLYDTALRLQQTDFSQPQASQALEPLHQVLVYFDDHAEHEDRCILPHIHKHSAQLVDEFEKDHEVDHRLTQTLFGHIQEWETANSASQREAIGQQILFAFNDFIAFNLYHMNKEETVLIDLLWQHYTDADIQQMQQAILQSIPPQTLMAESRWMMRSINDKEVIGWLSGVKQEAPAFVYDTFLQMAQEELPAERLANVQAALALA</sequence>
<feature type="domain" description="Hemerythrin-like" evidence="1">
    <location>
        <begin position="8"/>
        <end position="139"/>
    </location>
</feature>
<dbReference type="Proteomes" id="UP001597469">
    <property type="component" value="Unassembled WGS sequence"/>
</dbReference>
<dbReference type="InterPro" id="IPR012312">
    <property type="entry name" value="Hemerythrin-like"/>
</dbReference>
<comment type="caution">
    <text evidence="2">The sequence shown here is derived from an EMBL/GenBank/DDBJ whole genome shotgun (WGS) entry which is preliminary data.</text>
</comment>
<proteinExistence type="predicted"/>
<reference evidence="3" key="1">
    <citation type="journal article" date="2019" name="Int. J. Syst. Evol. Microbiol.">
        <title>The Global Catalogue of Microorganisms (GCM) 10K type strain sequencing project: providing services to taxonomists for standard genome sequencing and annotation.</title>
        <authorList>
            <consortium name="The Broad Institute Genomics Platform"/>
            <consortium name="The Broad Institute Genome Sequencing Center for Infectious Disease"/>
            <person name="Wu L."/>
            <person name="Ma J."/>
        </authorList>
    </citation>
    <scope>NUCLEOTIDE SEQUENCE [LARGE SCALE GENOMIC DNA]</scope>
    <source>
        <strain evidence="3">KCTC 42805</strain>
    </source>
</reference>
<name>A0ABW5MB16_9BACT</name>
<dbReference type="Pfam" id="PF01814">
    <property type="entry name" value="Hemerythrin"/>
    <property type="match status" value="1"/>
</dbReference>
<dbReference type="RefSeq" id="WP_381526958.1">
    <property type="nucleotide sequence ID" value="NZ_JBHULN010000022.1"/>
</dbReference>
<organism evidence="2 3">
    <name type="scientific">Spirosoma soli</name>
    <dbReference type="NCBI Taxonomy" id="1770529"/>
    <lineage>
        <taxon>Bacteria</taxon>
        <taxon>Pseudomonadati</taxon>
        <taxon>Bacteroidota</taxon>
        <taxon>Cytophagia</taxon>
        <taxon>Cytophagales</taxon>
        <taxon>Cytophagaceae</taxon>
        <taxon>Spirosoma</taxon>
    </lineage>
</organism>
<dbReference type="Gene3D" id="1.20.120.520">
    <property type="entry name" value="nmb1532 protein domain like"/>
    <property type="match status" value="1"/>
</dbReference>
<evidence type="ECO:0000313" key="3">
    <source>
        <dbReference type="Proteomes" id="UP001597469"/>
    </source>
</evidence>
<gene>
    <name evidence="2" type="ORF">ACFSUS_24725</name>
</gene>
<accession>A0ABW5MB16</accession>
<protein>
    <submittedName>
        <fullName evidence="2">Hemerythrin domain-containing protein</fullName>
    </submittedName>
</protein>
<evidence type="ECO:0000259" key="1">
    <source>
        <dbReference type="Pfam" id="PF01814"/>
    </source>
</evidence>